<proteinExistence type="predicted"/>
<dbReference type="EMBL" id="JAKOOW010000028">
    <property type="protein sequence ID" value="MCG6504504.1"/>
    <property type="molecule type" value="Genomic_DNA"/>
</dbReference>
<organism evidence="2 3">
    <name type="scientific">Kingella pumchi</name>
    <dbReference type="NCBI Taxonomy" id="2779506"/>
    <lineage>
        <taxon>Bacteria</taxon>
        <taxon>Pseudomonadati</taxon>
        <taxon>Pseudomonadota</taxon>
        <taxon>Betaproteobacteria</taxon>
        <taxon>Neisseriales</taxon>
        <taxon>Neisseriaceae</taxon>
        <taxon>Kingella</taxon>
    </lineage>
</organism>
<feature type="region of interest" description="Disordered" evidence="1">
    <location>
        <begin position="320"/>
        <end position="354"/>
    </location>
</feature>
<evidence type="ECO:0000313" key="2">
    <source>
        <dbReference type="EMBL" id="MCG6504504.1"/>
    </source>
</evidence>
<name>A0ABS9NNZ1_9NEIS</name>
<comment type="caution">
    <text evidence="2">The sequence shown here is derived from an EMBL/GenBank/DDBJ whole genome shotgun (WGS) entry which is preliminary data.</text>
</comment>
<dbReference type="Proteomes" id="UP001298424">
    <property type="component" value="Unassembled WGS sequence"/>
</dbReference>
<protein>
    <submittedName>
        <fullName evidence="2">Alpha-glucan phosphorylase</fullName>
    </submittedName>
</protein>
<evidence type="ECO:0000313" key="3">
    <source>
        <dbReference type="Proteomes" id="UP001298424"/>
    </source>
</evidence>
<evidence type="ECO:0000256" key="1">
    <source>
        <dbReference type="SAM" id="MobiDB-lite"/>
    </source>
</evidence>
<reference evidence="2 3" key="1">
    <citation type="submission" date="2022-02" db="EMBL/GenBank/DDBJ databases">
        <title>Genome sequence data of Kingella unionensis sp. nov. strain CICC 24913 (CCUG 75125).</title>
        <authorList>
            <person name="Xiao M."/>
        </authorList>
    </citation>
    <scope>NUCLEOTIDE SEQUENCE [LARGE SCALE GENOMIC DNA]</scope>
    <source>
        <strain evidence="2 3">CICC 24913</strain>
    </source>
</reference>
<sequence>MMNNNIPQVKTVKLLLLAMEEQQQAMFKMAFKMHSTTNYQVLDASSGEKPELVIVDGDSPAGISAWLKAKGDYPNSTVVHFAKSPPSVTAPHLPKPIKFDTLFLNLRNLMQGNGIWVVQGGVAPVHAAAPKSHAPASSRASEVTIPRFDPNTGLLGIVRRTISANKDTLINWNGKPILALFPEAQKAWLAIDAAQLHTLCQQENPAIEVQAVGGNVIERANSSLQAVLWQVALWTANGRLAQPLTPNTIFQLKYWPNLTRLAPLAESMRLSAFLTRTAVSLNMLYKMMPLDMPDILNYISTTYLTDYLSVSGSMAEAQSKAPATIQSAPPRPRPAVASEDSESAAPRPAGGGLLSRLMKKLLNK</sequence>
<gene>
    <name evidence="2" type="ORF">MB824_08340</name>
</gene>
<accession>A0ABS9NNZ1</accession>
<keyword evidence="3" id="KW-1185">Reference proteome</keyword>
<dbReference type="RefSeq" id="WP_238747996.1">
    <property type="nucleotide sequence ID" value="NZ_JAKOOW010000028.1"/>
</dbReference>